<protein>
    <recommendedName>
        <fullName evidence="4">Outer membrane beta-barrel protein</fullName>
    </recommendedName>
</protein>
<comment type="caution">
    <text evidence="2">The sequence shown here is derived from an EMBL/GenBank/DDBJ whole genome shotgun (WGS) entry which is preliminary data.</text>
</comment>
<evidence type="ECO:0000313" key="2">
    <source>
        <dbReference type="EMBL" id="KAB2815859.1"/>
    </source>
</evidence>
<sequence>MKKIGLILSLSLVGFFYSNTSKAQLVLQFGYENIFQGAYVGAGYIFADRVMLTGEVGLGSEFLIPKADLAVRFLRLRESELDFYIGAGYGYTFERIENVFPSYMYEGIVSMHYHGFIVGYALGFYDPTNPALSGVGDYHYFKIGVQFD</sequence>
<reference evidence="2 3" key="1">
    <citation type="submission" date="2019-10" db="EMBL/GenBank/DDBJ databases">
        <title>Genome sequence of Phaeocystidibacter marisrubri JCM30614 (type strain).</title>
        <authorList>
            <person name="Bowman J.P."/>
        </authorList>
    </citation>
    <scope>NUCLEOTIDE SEQUENCE [LARGE SCALE GENOMIC DNA]</scope>
    <source>
        <strain evidence="2 3">JCM 30614</strain>
    </source>
</reference>
<dbReference type="EMBL" id="WBVQ01000002">
    <property type="protein sequence ID" value="KAB2815859.1"/>
    <property type="molecule type" value="Genomic_DNA"/>
</dbReference>
<feature type="chain" id="PRO_5026826924" description="Outer membrane beta-barrel protein" evidence="1">
    <location>
        <begin position="24"/>
        <end position="148"/>
    </location>
</feature>
<proteinExistence type="predicted"/>
<dbReference type="AlphaFoldDB" id="A0A6L3ZFY9"/>
<accession>A0A6L3ZFY9</accession>
<dbReference type="RefSeq" id="WP_151693288.1">
    <property type="nucleotide sequence ID" value="NZ_BMGX01000001.1"/>
</dbReference>
<keyword evidence="1" id="KW-0732">Signal</keyword>
<dbReference type="OrthoDB" id="9866846at2"/>
<feature type="signal peptide" evidence="1">
    <location>
        <begin position="1"/>
        <end position="23"/>
    </location>
</feature>
<evidence type="ECO:0008006" key="4">
    <source>
        <dbReference type="Google" id="ProtNLM"/>
    </source>
</evidence>
<evidence type="ECO:0000256" key="1">
    <source>
        <dbReference type="SAM" id="SignalP"/>
    </source>
</evidence>
<organism evidence="2 3">
    <name type="scientific">Phaeocystidibacter marisrubri</name>
    <dbReference type="NCBI Taxonomy" id="1577780"/>
    <lineage>
        <taxon>Bacteria</taxon>
        <taxon>Pseudomonadati</taxon>
        <taxon>Bacteroidota</taxon>
        <taxon>Flavobacteriia</taxon>
        <taxon>Flavobacteriales</taxon>
        <taxon>Phaeocystidibacteraceae</taxon>
        <taxon>Phaeocystidibacter</taxon>
    </lineage>
</organism>
<name>A0A6L3ZFY9_9FLAO</name>
<dbReference type="Proteomes" id="UP000484164">
    <property type="component" value="Unassembled WGS sequence"/>
</dbReference>
<keyword evidence="3" id="KW-1185">Reference proteome</keyword>
<gene>
    <name evidence="2" type="ORF">F8C82_09175</name>
</gene>
<evidence type="ECO:0000313" key="3">
    <source>
        <dbReference type="Proteomes" id="UP000484164"/>
    </source>
</evidence>